<evidence type="ECO:0000259" key="1">
    <source>
        <dbReference type="Pfam" id="PF00248"/>
    </source>
</evidence>
<dbReference type="AlphaFoldDB" id="A0A0R2AEE6"/>
<name>A0A0R2AEE6_9LACO</name>
<gene>
    <name evidence="2" type="ORF">FC26_GL001864</name>
</gene>
<dbReference type="EMBL" id="AYYY01000029">
    <property type="protein sequence ID" value="KRM61315.1"/>
    <property type="molecule type" value="Genomic_DNA"/>
</dbReference>
<organism evidence="2 3">
    <name type="scientific">Paucilactobacillus vaccinostercus DSM 20634</name>
    <dbReference type="NCBI Taxonomy" id="1423813"/>
    <lineage>
        <taxon>Bacteria</taxon>
        <taxon>Bacillati</taxon>
        <taxon>Bacillota</taxon>
        <taxon>Bacilli</taxon>
        <taxon>Lactobacillales</taxon>
        <taxon>Lactobacillaceae</taxon>
        <taxon>Paucilactobacillus</taxon>
    </lineage>
</organism>
<dbReference type="InterPro" id="IPR036812">
    <property type="entry name" value="NAD(P)_OxRdtase_dom_sf"/>
</dbReference>
<dbReference type="Pfam" id="PF00248">
    <property type="entry name" value="Aldo_ket_red"/>
    <property type="match status" value="1"/>
</dbReference>
<reference evidence="2 3" key="1">
    <citation type="journal article" date="2015" name="Genome Announc.">
        <title>Expanding the biotechnology potential of lactobacilli through comparative genomics of 213 strains and associated genera.</title>
        <authorList>
            <person name="Sun Z."/>
            <person name="Harris H.M."/>
            <person name="McCann A."/>
            <person name="Guo C."/>
            <person name="Argimon S."/>
            <person name="Zhang W."/>
            <person name="Yang X."/>
            <person name="Jeffery I.B."/>
            <person name="Cooney J.C."/>
            <person name="Kagawa T.F."/>
            <person name="Liu W."/>
            <person name="Song Y."/>
            <person name="Salvetti E."/>
            <person name="Wrobel A."/>
            <person name="Rasinkangas P."/>
            <person name="Parkhill J."/>
            <person name="Rea M.C."/>
            <person name="O'Sullivan O."/>
            <person name="Ritari J."/>
            <person name="Douillard F.P."/>
            <person name="Paul Ross R."/>
            <person name="Yang R."/>
            <person name="Briner A.E."/>
            <person name="Felis G.E."/>
            <person name="de Vos W.M."/>
            <person name="Barrangou R."/>
            <person name="Klaenhammer T.R."/>
            <person name="Caufield P.W."/>
            <person name="Cui Y."/>
            <person name="Zhang H."/>
            <person name="O'Toole P.W."/>
        </authorList>
    </citation>
    <scope>NUCLEOTIDE SEQUENCE [LARGE SCALE GENOMIC DNA]</scope>
    <source>
        <strain evidence="2 3">DSM 20634</strain>
    </source>
</reference>
<dbReference type="Gene3D" id="3.20.20.100">
    <property type="entry name" value="NADP-dependent oxidoreductase domain"/>
    <property type="match status" value="1"/>
</dbReference>
<dbReference type="InterPro" id="IPR023210">
    <property type="entry name" value="NADP_OxRdtase_dom"/>
</dbReference>
<evidence type="ECO:0000313" key="3">
    <source>
        <dbReference type="Proteomes" id="UP000051733"/>
    </source>
</evidence>
<proteinExistence type="predicted"/>
<dbReference type="PATRIC" id="fig|1423813.3.peg.1893"/>
<accession>A0A0R2AEE6</accession>
<dbReference type="Proteomes" id="UP000051733">
    <property type="component" value="Unassembled WGS sequence"/>
</dbReference>
<dbReference type="InterPro" id="IPR020471">
    <property type="entry name" value="AKR"/>
</dbReference>
<dbReference type="PANTHER" id="PTHR43638:SF3">
    <property type="entry name" value="ALDEHYDE REDUCTASE"/>
    <property type="match status" value="1"/>
</dbReference>
<dbReference type="SUPFAM" id="SSF51430">
    <property type="entry name" value="NAD(P)-linked oxidoreductase"/>
    <property type="match status" value="1"/>
</dbReference>
<keyword evidence="3" id="KW-1185">Reference proteome</keyword>
<comment type="caution">
    <text evidence="2">The sequence shown here is derived from an EMBL/GenBank/DDBJ whole genome shotgun (WGS) entry which is preliminary data.</text>
</comment>
<dbReference type="GO" id="GO:0016491">
    <property type="term" value="F:oxidoreductase activity"/>
    <property type="evidence" value="ECO:0007669"/>
    <property type="project" value="InterPro"/>
</dbReference>
<evidence type="ECO:0000313" key="2">
    <source>
        <dbReference type="EMBL" id="KRM61315.1"/>
    </source>
</evidence>
<dbReference type="PANTHER" id="PTHR43638">
    <property type="entry name" value="OXIDOREDUCTASE, ALDO/KETO REDUCTASE FAMILY PROTEIN"/>
    <property type="match status" value="1"/>
</dbReference>
<feature type="domain" description="NADP-dependent oxidoreductase" evidence="1">
    <location>
        <begin position="11"/>
        <end position="264"/>
    </location>
</feature>
<sequence length="278" mass="30884">MKIGSQSVSNLGMGTWYLGEGDAQQSTQEIAALRYGIEHGINVIDTAEMYGQGAAESLVGQAIIPYQREQLFLISKFYPWHATLNTMRTALKNSLQRLQTNYLDLYLLHWPGDTPIKETLQGLQTLQREGLIKQYGVSNFDTADLRMAHLTMPSATISTNEVLYNLDSRGIEYDLLPYHQDQGIATIGYSPFGSGDGQEIHLPDALAELARAKQITVHQLLLAWVLRNNDVLAIPKASSIDHVQANIAAQAVTWTPQELAVIDQAFPRPTRKTPLKVI</sequence>
<dbReference type="RefSeq" id="WP_057779215.1">
    <property type="nucleotide sequence ID" value="NZ_AYYY01000029.1"/>
</dbReference>
<dbReference type="OrthoDB" id="9773828at2"/>
<dbReference type="PRINTS" id="PR00069">
    <property type="entry name" value="ALDKETRDTASE"/>
</dbReference>
<dbReference type="STRING" id="1423813.FC26_GL001864"/>
<protein>
    <submittedName>
        <fullName evidence="2">ARA1 protein</fullName>
    </submittedName>
</protein>